<dbReference type="SUPFAM" id="SSF46689">
    <property type="entry name" value="Homeodomain-like"/>
    <property type="match status" value="1"/>
</dbReference>
<organism evidence="6 7">
    <name type="scientific">Gordonia rubripertincta NBRC 101908</name>
    <dbReference type="NCBI Taxonomy" id="1077975"/>
    <lineage>
        <taxon>Bacteria</taxon>
        <taxon>Bacillati</taxon>
        <taxon>Actinomycetota</taxon>
        <taxon>Actinomycetes</taxon>
        <taxon>Mycobacteriales</taxon>
        <taxon>Gordoniaceae</taxon>
        <taxon>Gordonia</taxon>
    </lineage>
</organism>
<sequence length="229" mass="25067">MFRVTDATFWASEPQPIDVVGFRAEGGHMAELHKTETNRGGRPRVTDKTAIAAVGLRLFAERGFDSVTMADIADACGIGRSTLLRYFAAKADILWDRSADEVAALAEKLRAAPTSADPVGVLCVELPAMLGYLDSELDLLRTQVRIIAESSNGWPLGSTRFSSWESVVTLFITSRTDHRPGDLFTQLLTQSLFNAGWTALTVWAESDEQRPDRLLQEAFGLVRGGFTST</sequence>
<dbReference type="InterPro" id="IPR041347">
    <property type="entry name" value="MftR_C"/>
</dbReference>
<evidence type="ECO:0000256" key="3">
    <source>
        <dbReference type="ARBA" id="ARBA00023163"/>
    </source>
</evidence>
<dbReference type="EMBL" id="BAHB01000077">
    <property type="protein sequence ID" value="GAB86628.1"/>
    <property type="molecule type" value="Genomic_DNA"/>
</dbReference>
<evidence type="ECO:0000256" key="4">
    <source>
        <dbReference type="PROSITE-ProRule" id="PRU00335"/>
    </source>
</evidence>
<dbReference type="InterPro" id="IPR050109">
    <property type="entry name" value="HTH-type_TetR-like_transc_reg"/>
</dbReference>
<gene>
    <name evidence="6" type="ORF">GORBP_077_00560</name>
</gene>
<dbReference type="InterPro" id="IPR001647">
    <property type="entry name" value="HTH_TetR"/>
</dbReference>
<dbReference type="PROSITE" id="PS50977">
    <property type="entry name" value="HTH_TETR_2"/>
    <property type="match status" value="1"/>
</dbReference>
<evidence type="ECO:0000259" key="5">
    <source>
        <dbReference type="PROSITE" id="PS50977"/>
    </source>
</evidence>
<dbReference type="InterPro" id="IPR001387">
    <property type="entry name" value="Cro/C1-type_HTH"/>
</dbReference>
<dbReference type="Gene3D" id="1.10.10.60">
    <property type="entry name" value="Homeodomain-like"/>
    <property type="match status" value="1"/>
</dbReference>
<evidence type="ECO:0000256" key="2">
    <source>
        <dbReference type="ARBA" id="ARBA00023125"/>
    </source>
</evidence>
<feature type="domain" description="HTH tetR-type" evidence="5">
    <location>
        <begin position="45"/>
        <end position="105"/>
    </location>
</feature>
<comment type="caution">
    <text evidence="6">The sequence shown here is derived from an EMBL/GenBank/DDBJ whole genome shotgun (WGS) entry which is preliminary data.</text>
</comment>
<dbReference type="Proteomes" id="UP000010744">
    <property type="component" value="Unassembled WGS sequence"/>
</dbReference>
<dbReference type="InterPro" id="IPR009057">
    <property type="entry name" value="Homeodomain-like_sf"/>
</dbReference>
<dbReference type="PANTHER" id="PTHR30055:SF238">
    <property type="entry name" value="MYCOFACTOCIN BIOSYNTHESIS TRANSCRIPTIONAL REGULATOR MFTR-RELATED"/>
    <property type="match status" value="1"/>
</dbReference>
<protein>
    <submittedName>
        <fullName evidence="6">TetR family transcriptional regulator</fullName>
    </submittedName>
</protein>
<dbReference type="Pfam" id="PF00440">
    <property type="entry name" value="TetR_N"/>
    <property type="match status" value="1"/>
</dbReference>
<evidence type="ECO:0000256" key="1">
    <source>
        <dbReference type="ARBA" id="ARBA00023015"/>
    </source>
</evidence>
<dbReference type="CDD" id="cd00093">
    <property type="entry name" value="HTH_XRE"/>
    <property type="match status" value="1"/>
</dbReference>
<keyword evidence="7" id="KW-1185">Reference proteome</keyword>
<name>A0ABQ0HWG9_GORRU</name>
<feature type="DNA-binding region" description="H-T-H motif" evidence="4">
    <location>
        <begin position="68"/>
        <end position="87"/>
    </location>
</feature>
<dbReference type="Gene3D" id="1.10.357.10">
    <property type="entry name" value="Tetracycline Repressor, domain 2"/>
    <property type="match status" value="1"/>
</dbReference>
<dbReference type="PANTHER" id="PTHR30055">
    <property type="entry name" value="HTH-TYPE TRANSCRIPTIONAL REGULATOR RUTR"/>
    <property type="match status" value="1"/>
</dbReference>
<reference evidence="6 7" key="1">
    <citation type="submission" date="2012-08" db="EMBL/GenBank/DDBJ databases">
        <title>Whole genome shotgun sequence of Gordonia rubripertincta NBRC 101908.</title>
        <authorList>
            <person name="Takarada H."/>
            <person name="Hosoyama A."/>
            <person name="Tsuchikane K."/>
            <person name="Katsumata H."/>
            <person name="Baba S."/>
            <person name="Ohji S."/>
            <person name="Yamazaki S."/>
            <person name="Fujita N."/>
        </authorList>
    </citation>
    <scope>NUCLEOTIDE SEQUENCE [LARGE SCALE GENOMIC DNA]</scope>
    <source>
        <strain evidence="6 7">NBRC 101908</strain>
    </source>
</reference>
<evidence type="ECO:0000313" key="6">
    <source>
        <dbReference type="EMBL" id="GAB86628.1"/>
    </source>
</evidence>
<keyword evidence="2 4" id="KW-0238">DNA-binding</keyword>
<proteinExistence type="predicted"/>
<evidence type="ECO:0000313" key="7">
    <source>
        <dbReference type="Proteomes" id="UP000010744"/>
    </source>
</evidence>
<dbReference type="Pfam" id="PF17754">
    <property type="entry name" value="TetR_C_14"/>
    <property type="match status" value="1"/>
</dbReference>
<keyword evidence="3" id="KW-0804">Transcription</keyword>
<dbReference type="PRINTS" id="PR00455">
    <property type="entry name" value="HTHTETR"/>
</dbReference>
<keyword evidence="1" id="KW-0805">Transcription regulation</keyword>
<accession>A0ABQ0HWG9</accession>